<feature type="compositionally biased region" description="Polar residues" evidence="1">
    <location>
        <begin position="158"/>
        <end position="204"/>
    </location>
</feature>
<dbReference type="Proteomes" id="UP001153618">
    <property type="component" value="Unassembled WGS sequence"/>
</dbReference>
<dbReference type="AlphaFoldDB" id="A0A9W4HCU3"/>
<evidence type="ECO:0000256" key="1">
    <source>
        <dbReference type="SAM" id="MobiDB-lite"/>
    </source>
</evidence>
<accession>A0A9W4HCU3</accession>
<proteinExistence type="predicted"/>
<keyword evidence="3" id="KW-1185">Reference proteome</keyword>
<feature type="region of interest" description="Disordered" evidence="1">
    <location>
        <begin position="434"/>
        <end position="483"/>
    </location>
</feature>
<feature type="compositionally biased region" description="Low complexity" evidence="1">
    <location>
        <begin position="29"/>
        <end position="50"/>
    </location>
</feature>
<gene>
    <name evidence="2" type="ORF">POLS_LOCUS1002</name>
</gene>
<dbReference type="EMBL" id="CAJVOS010000009">
    <property type="protein sequence ID" value="CAG7970386.1"/>
    <property type="molecule type" value="Genomic_DNA"/>
</dbReference>
<feature type="compositionally biased region" description="Polar residues" evidence="1">
    <location>
        <begin position="411"/>
        <end position="421"/>
    </location>
</feature>
<feature type="compositionally biased region" description="Polar residues" evidence="1">
    <location>
        <begin position="340"/>
        <end position="350"/>
    </location>
</feature>
<feature type="compositionally biased region" description="Basic residues" evidence="1">
    <location>
        <begin position="225"/>
        <end position="241"/>
    </location>
</feature>
<organism evidence="2 3">
    <name type="scientific">Penicillium olsonii</name>
    <dbReference type="NCBI Taxonomy" id="99116"/>
    <lineage>
        <taxon>Eukaryota</taxon>
        <taxon>Fungi</taxon>
        <taxon>Dikarya</taxon>
        <taxon>Ascomycota</taxon>
        <taxon>Pezizomycotina</taxon>
        <taxon>Eurotiomycetes</taxon>
        <taxon>Eurotiomycetidae</taxon>
        <taxon>Eurotiales</taxon>
        <taxon>Aspergillaceae</taxon>
        <taxon>Penicillium</taxon>
    </lineage>
</organism>
<protein>
    <submittedName>
        <fullName evidence="2">Uncharacterized protein</fullName>
    </submittedName>
</protein>
<name>A0A9W4HCU3_PENOL</name>
<feature type="compositionally biased region" description="Polar residues" evidence="1">
    <location>
        <begin position="211"/>
        <end position="221"/>
    </location>
</feature>
<sequence>MERKLSTATKIRNRFSFSRSSSVRDRTPKVSPVTETSSSSRPRSATTPESLTPSLMENQDIEPSRGYDFTDEEGFFRPETPLLGRQEIHEDLLADVKHACALLSHSIDRGIPAGLSYQSTVPNWTEKPRQSVVPNYTQTPRQSVVPEPAQTPRKSVMPNYTQTPRQSFVPNYTQTPRQSVPSYTQTPRQSVVPNYTQAQTSKSINVPDWVNTPNESTTSNWLGKPRTRLTGKRKPGTRRKVPVPSGSEQESIPVPPIPVNPEAGNDNKHDSGVGMSYDTQNQPDKPTATCHSGTVSPIRFYNKTSTSPPGSPPRSRSPKPEESFPPLPQEPSFQHAPSPISHSPPQSNDCPSDETHRSPVSPLNETDKAATATKPSIPHFPIQNKPLTPPEPTKAPQDPPKDPKTNKRSTRFYSTSNATTMAFDSREWLTRTFWEDPNPQHTPLPSSFAVPDPSRPSSRSRTTSRSRADSGTPRWGSVSTEDGNYNHIHSHNYPYGTWAARGMSYSSSCLADEFKHQENVYSCVVSSSSPPRGRRQKASMLFKKLAGLRIGRREEVEV</sequence>
<dbReference type="OrthoDB" id="4188313at2759"/>
<feature type="region of interest" description="Disordered" evidence="1">
    <location>
        <begin position="120"/>
        <end position="421"/>
    </location>
</feature>
<feature type="compositionally biased region" description="Low complexity" evidence="1">
    <location>
        <begin position="455"/>
        <end position="465"/>
    </location>
</feature>
<comment type="caution">
    <text evidence="2">The sequence shown here is derived from an EMBL/GenBank/DDBJ whole genome shotgun (WGS) entry which is preliminary data.</text>
</comment>
<feature type="compositionally biased region" description="Polar residues" evidence="1">
    <location>
        <begin position="277"/>
        <end position="295"/>
    </location>
</feature>
<evidence type="ECO:0000313" key="2">
    <source>
        <dbReference type="EMBL" id="CAG7970386.1"/>
    </source>
</evidence>
<feature type="region of interest" description="Disordered" evidence="1">
    <location>
        <begin position="16"/>
        <end position="76"/>
    </location>
</feature>
<evidence type="ECO:0000313" key="3">
    <source>
        <dbReference type="Proteomes" id="UP001153618"/>
    </source>
</evidence>
<reference evidence="2" key="1">
    <citation type="submission" date="2021-07" db="EMBL/GenBank/DDBJ databases">
        <authorList>
            <person name="Branca A.L. A."/>
        </authorList>
    </citation>
    <scope>NUCLEOTIDE SEQUENCE</scope>
</reference>
<feature type="compositionally biased region" description="Polar residues" evidence="1">
    <location>
        <begin position="132"/>
        <end position="142"/>
    </location>
</feature>